<evidence type="ECO:0000313" key="3">
    <source>
        <dbReference type="Proteomes" id="UP000244855"/>
    </source>
</evidence>
<feature type="compositionally biased region" description="Polar residues" evidence="1">
    <location>
        <begin position="1"/>
        <end position="27"/>
    </location>
</feature>
<feature type="region of interest" description="Disordered" evidence="1">
    <location>
        <begin position="1"/>
        <end position="35"/>
    </location>
</feature>
<dbReference type="Proteomes" id="UP000244855">
    <property type="component" value="Unassembled WGS sequence"/>
</dbReference>
<feature type="region of interest" description="Disordered" evidence="1">
    <location>
        <begin position="69"/>
        <end position="149"/>
    </location>
</feature>
<evidence type="ECO:0000313" key="2">
    <source>
        <dbReference type="EMBL" id="PVI08359.1"/>
    </source>
</evidence>
<feature type="compositionally biased region" description="Polar residues" evidence="1">
    <location>
        <begin position="98"/>
        <end position="123"/>
    </location>
</feature>
<dbReference type="AlphaFoldDB" id="A0A2V1EE47"/>
<evidence type="ECO:0000256" key="1">
    <source>
        <dbReference type="SAM" id="MobiDB-lite"/>
    </source>
</evidence>
<organism evidence="2 3">
    <name type="scientific">Periconia macrospinosa</name>
    <dbReference type="NCBI Taxonomy" id="97972"/>
    <lineage>
        <taxon>Eukaryota</taxon>
        <taxon>Fungi</taxon>
        <taxon>Dikarya</taxon>
        <taxon>Ascomycota</taxon>
        <taxon>Pezizomycotina</taxon>
        <taxon>Dothideomycetes</taxon>
        <taxon>Pleosporomycetidae</taxon>
        <taxon>Pleosporales</taxon>
        <taxon>Massarineae</taxon>
        <taxon>Periconiaceae</taxon>
        <taxon>Periconia</taxon>
    </lineage>
</organism>
<reference evidence="2 3" key="1">
    <citation type="journal article" date="2018" name="Sci. Rep.">
        <title>Comparative genomics provides insights into the lifestyle and reveals functional heterogeneity of dark septate endophytic fungi.</title>
        <authorList>
            <person name="Knapp D.G."/>
            <person name="Nemeth J.B."/>
            <person name="Barry K."/>
            <person name="Hainaut M."/>
            <person name="Henrissat B."/>
            <person name="Johnson J."/>
            <person name="Kuo A."/>
            <person name="Lim J.H.P."/>
            <person name="Lipzen A."/>
            <person name="Nolan M."/>
            <person name="Ohm R.A."/>
            <person name="Tamas L."/>
            <person name="Grigoriev I.V."/>
            <person name="Spatafora J.W."/>
            <person name="Nagy L.G."/>
            <person name="Kovacs G.M."/>
        </authorList>
    </citation>
    <scope>NUCLEOTIDE SEQUENCE [LARGE SCALE GENOMIC DNA]</scope>
    <source>
        <strain evidence="2 3">DSE2036</strain>
    </source>
</reference>
<keyword evidence="3" id="KW-1185">Reference proteome</keyword>
<gene>
    <name evidence="2" type="ORF">DM02DRAFT_647728</name>
</gene>
<sequence length="614" mass="70108">MANPTMNINTVSNIPDTQQEPVSQSPAKPSRKKINQKLKKARNLFPALDEGIPLDYNYRLRPKKGWVTKDTPIRKAKSKRIPDNIPHPLTSMRLPPRRSQTVQINSCEPQEGSSSTTLRNKPSTRPAPTLRGPHNVTPAVPPPQFPEKDALDRVTSSNLFRFDPSKVPPPTALKFKDPRNEPIPPIYFGCRSFFLNQPADHAYAHPTKEQLADPAFLHEMAEHYKAKSLAFENEIRRCHWRDTRANEYILNQQRIIRLQEEKEKELRTMHAAASAKVDELGDQLRDFQQKVFGMAVEVRKLQKARSTMADASKLLQDTMSDYRDALKSSGSAATAKEILDRGTEYYAGGDFLQRATADAEEYKAALTGLHEFFEYKMLQGSASFFAERSTALDAKANELFNKPLVGYLEYKFLATGYVRGLTETAKHWRRFRGKEFSDADYYRAWYECESQWKAQYRYALEQAKLQIEREKVKAFHCAWNIQERRHTGGQDHPDAQAIVQAIAAAVAEHASVPEGIHYLTRKDIHFFPHPTIPLPSVQPWPPEIKNGYYGIIWDTYQMKTFPPRQRPQVDIPNIMPYDAADIRVVQLGRINAYGPQVPAFDSVEHPSQPAQPSQ</sequence>
<dbReference type="EMBL" id="KZ805300">
    <property type="protein sequence ID" value="PVI08359.1"/>
    <property type="molecule type" value="Genomic_DNA"/>
</dbReference>
<accession>A0A2V1EE47</accession>
<name>A0A2V1EE47_9PLEO</name>
<protein>
    <submittedName>
        <fullName evidence="2">Uncharacterized protein</fullName>
    </submittedName>
</protein>
<proteinExistence type="predicted"/>